<gene>
    <name evidence="1" type="ORF">IC610_04715</name>
</gene>
<accession>A0ABR8Z922</accession>
<dbReference type="Pfam" id="PF19775">
    <property type="entry name" value="DUF6261"/>
    <property type="match status" value="1"/>
</dbReference>
<dbReference type="RefSeq" id="WP_191735460.1">
    <property type="nucleotide sequence ID" value="NZ_JACYFS010000001.1"/>
</dbReference>
<keyword evidence="2" id="KW-1185">Reference proteome</keyword>
<reference evidence="1 2" key="1">
    <citation type="submission" date="2020-09" db="EMBL/GenBank/DDBJ databases">
        <title>Genome seq and assembly of Chryseobacterium sp.</title>
        <authorList>
            <person name="Chhetri G."/>
        </authorList>
    </citation>
    <scope>NUCLEOTIDE SEQUENCE [LARGE SCALE GENOMIC DNA]</scope>
    <source>
        <strain evidence="1 2">GCR10</strain>
    </source>
</reference>
<comment type="caution">
    <text evidence="1">The sequence shown here is derived from an EMBL/GenBank/DDBJ whole genome shotgun (WGS) entry which is preliminary data.</text>
</comment>
<protein>
    <submittedName>
        <fullName evidence="1">Uncharacterized protein</fullName>
    </submittedName>
</protein>
<organism evidence="1 2">
    <name type="scientific">Chryseobacterium caseinilyticum</name>
    <dbReference type="NCBI Taxonomy" id="2771428"/>
    <lineage>
        <taxon>Bacteria</taxon>
        <taxon>Pseudomonadati</taxon>
        <taxon>Bacteroidota</taxon>
        <taxon>Flavobacteriia</taxon>
        <taxon>Flavobacteriales</taxon>
        <taxon>Weeksellaceae</taxon>
        <taxon>Chryseobacterium group</taxon>
        <taxon>Chryseobacterium</taxon>
    </lineage>
</organism>
<dbReference type="InterPro" id="IPR046228">
    <property type="entry name" value="DUF6261"/>
</dbReference>
<name>A0ABR8Z922_9FLAO</name>
<evidence type="ECO:0000313" key="2">
    <source>
        <dbReference type="Proteomes" id="UP000637299"/>
    </source>
</evidence>
<sequence>MKITLSKLSTKDLATLAQRIINSSETGNFPVISNHPLLAELKIMYAEYDKVYTKKIYSGKGVNVASADLERDHAFRILKNYLNAYRKMQTLPNHLYAEELYQIFKLYGLSLDVESYSTQSAQMKKLFEDLEKPENFQKVNTLSLVPALNEMKSKHDAFEQIFAEQAGANASLRQMKSATAIRRDLEKVLKSFINILTAMKVVEDWKLLYAEINEFVTAAKNSQQKPSEENTNGNSN</sequence>
<proteinExistence type="predicted"/>
<dbReference type="Proteomes" id="UP000637299">
    <property type="component" value="Unassembled WGS sequence"/>
</dbReference>
<dbReference type="EMBL" id="JACYFS010000001">
    <property type="protein sequence ID" value="MBD8081726.1"/>
    <property type="molecule type" value="Genomic_DNA"/>
</dbReference>
<evidence type="ECO:0000313" key="1">
    <source>
        <dbReference type="EMBL" id="MBD8081726.1"/>
    </source>
</evidence>